<feature type="compositionally biased region" description="Basic and acidic residues" evidence="1">
    <location>
        <begin position="38"/>
        <end position="62"/>
    </location>
</feature>
<gene>
    <name evidence="2" type="ORF">NEZAVI_LOCUS5981</name>
</gene>
<evidence type="ECO:0000256" key="1">
    <source>
        <dbReference type="SAM" id="MobiDB-lite"/>
    </source>
</evidence>
<accession>A0A9P0MLA5</accession>
<protein>
    <submittedName>
        <fullName evidence="2">Uncharacterized protein</fullName>
    </submittedName>
</protein>
<organism evidence="2 3">
    <name type="scientific">Nezara viridula</name>
    <name type="common">Southern green stink bug</name>
    <name type="synonym">Cimex viridulus</name>
    <dbReference type="NCBI Taxonomy" id="85310"/>
    <lineage>
        <taxon>Eukaryota</taxon>
        <taxon>Metazoa</taxon>
        <taxon>Ecdysozoa</taxon>
        <taxon>Arthropoda</taxon>
        <taxon>Hexapoda</taxon>
        <taxon>Insecta</taxon>
        <taxon>Pterygota</taxon>
        <taxon>Neoptera</taxon>
        <taxon>Paraneoptera</taxon>
        <taxon>Hemiptera</taxon>
        <taxon>Heteroptera</taxon>
        <taxon>Panheteroptera</taxon>
        <taxon>Pentatomomorpha</taxon>
        <taxon>Pentatomoidea</taxon>
        <taxon>Pentatomidae</taxon>
        <taxon>Pentatominae</taxon>
        <taxon>Nezara</taxon>
    </lineage>
</organism>
<keyword evidence="3" id="KW-1185">Reference proteome</keyword>
<sequence>MRPAPANPPGSLPVTTLAATRGSDVLQGGPAGNGDVLSPEHNHTDNNNDAKKSRGRPPHDVLKMKRNVWSRFDGPIRAFLT</sequence>
<reference evidence="2" key="1">
    <citation type="submission" date="2022-01" db="EMBL/GenBank/DDBJ databases">
        <authorList>
            <person name="King R."/>
        </authorList>
    </citation>
    <scope>NUCLEOTIDE SEQUENCE</scope>
</reference>
<name>A0A9P0MLA5_NEZVI</name>
<dbReference type="Proteomes" id="UP001152798">
    <property type="component" value="Chromosome 3"/>
</dbReference>
<proteinExistence type="predicted"/>
<dbReference type="OrthoDB" id="296632at2759"/>
<dbReference type="EMBL" id="OV725079">
    <property type="protein sequence ID" value="CAH1395771.1"/>
    <property type="molecule type" value="Genomic_DNA"/>
</dbReference>
<evidence type="ECO:0000313" key="2">
    <source>
        <dbReference type="EMBL" id="CAH1395771.1"/>
    </source>
</evidence>
<dbReference type="AlphaFoldDB" id="A0A9P0MLA5"/>
<evidence type="ECO:0000313" key="3">
    <source>
        <dbReference type="Proteomes" id="UP001152798"/>
    </source>
</evidence>
<feature type="region of interest" description="Disordered" evidence="1">
    <location>
        <begin position="21"/>
        <end position="62"/>
    </location>
</feature>